<evidence type="ECO:0000313" key="3">
    <source>
        <dbReference type="Proteomes" id="UP001183202"/>
    </source>
</evidence>
<keyword evidence="3" id="KW-1185">Reference proteome</keyword>
<evidence type="ECO:0000259" key="1">
    <source>
        <dbReference type="Pfam" id="PF05685"/>
    </source>
</evidence>
<organism evidence="2 3">
    <name type="scientific">Pseudonocardia charpentierae</name>
    <dbReference type="NCBI Taxonomy" id="3075545"/>
    <lineage>
        <taxon>Bacteria</taxon>
        <taxon>Bacillati</taxon>
        <taxon>Actinomycetota</taxon>
        <taxon>Actinomycetes</taxon>
        <taxon>Pseudonocardiales</taxon>
        <taxon>Pseudonocardiaceae</taxon>
        <taxon>Pseudonocardia</taxon>
    </lineage>
</organism>
<evidence type="ECO:0000313" key="2">
    <source>
        <dbReference type="EMBL" id="MDT0351541.1"/>
    </source>
</evidence>
<dbReference type="InterPro" id="IPR012296">
    <property type="entry name" value="Nuclease_put_TT1808"/>
</dbReference>
<reference evidence="3" key="1">
    <citation type="submission" date="2023-07" db="EMBL/GenBank/DDBJ databases">
        <title>30 novel species of actinomycetes from the DSMZ collection.</title>
        <authorList>
            <person name="Nouioui I."/>
        </authorList>
    </citation>
    <scope>NUCLEOTIDE SEQUENCE [LARGE SCALE GENOMIC DNA]</scope>
    <source>
        <strain evidence="3">DSM 45834</strain>
    </source>
</reference>
<dbReference type="PANTHER" id="PTHR34107:SF2">
    <property type="entry name" value="SLL0888 PROTEIN"/>
    <property type="match status" value="1"/>
</dbReference>
<feature type="domain" description="Putative restriction endonuclease" evidence="1">
    <location>
        <begin position="17"/>
        <end position="177"/>
    </location>
</feature>
<dbReference type="PANTHER" id="PTHR34107">
    <property type="entry name" value="SLL0198 PROTEIN-RELATED"/>
    <property type="match status" value="1"/>
</dbReference>
<dbReference type="InterPro" id="IPR011335">
    <property type="entry name" value="Restrct_endonuc-II-like"/>
</dbReference>
<keyword evidence="2" id="KW-0540">Nuclease</keyword>
<comment type="caution">
    <text evidence="2">The sequence shown here is derived from an EMBL/GenBank/DDBJ whole genome shotgun (WGS) entry which is preliminary data.</text>
</comment>
<gene>
    <name evidence="2" type="ORF">RM445_18585</name>
</gene>
<keyword evidence="2" id="KW-0378">Hydrolase</keyword>
<accession>A0ABU2NCR3</accession>
<sequence length="192" mass="21364">MSVMTSVIPHGRPFTVDDLEGMPDDGNRYELIDGMLLVSPAPDWPHQEMGAELFFQLRLRFPPGVRVLTAPFAVRTGTDSEVQPDVLVARFADLNRRSKNLPVAPLLAVEVLSPSTRLKDLNLKKAHYERIGVASYWILDPQEPGSLTVFELDDEGCYRQIAHVEGDEEFVATSPFQVTIVPARLLDGLRPG</sequence>
<dbReference type="CDD" id="cd06260">
    <property type="entry name" value="DUF820-like"/>
    <property type="match status" value="1"/>
</dbReference>
<keyword evidence="2" id="KW-0255">Endonuclease</keyword>
<protein>
    <submittedName>
        <fullName evidence="2">Uma2 family endonuclease</fullName>
    </submittedName>
</protein>
<dbReference type="SUPFAM" id="SSF52980">
    <property type="entry name" value="Restriction endonuclease-like"/>
    <property type="match status" value="1"/>
</dbReference>
<dbReference type="Gene3D" id="3.90.1570.10">
    <property type="entry name" value="tt1808, chain A"/>
    <property type="match status" value="1"/>
</dbReference>
<proteinExistence type="predicted"/>
<dbReference type="InterPro" id="IPR008538">
    <property type="entry name" value="Uma2"/>
</dbReference>
<dbReference type="EMBL" id="JAVREJ010000013">
    <property type="protein sequence ID" value="MDT0351541.1"/>
    <property type="molecule type" value="Genomic_DNA"/>
</dbReference>
<dbReference type="GO" id="GO:0004519">
    <property type="term" value="F:endonuclease activity"/>
    <property type="evidence" value="ECO:0007669"/>
    <property type="project" value="UniProtKB-KW"/>
</dbReference>
<dbReference type="Proteomes" id="UP001183202">
    <property type="component" value="Unassembled WGS sequence"/>
</dbReference>
<name>A0ABU2NCR3_9PSEU</name>
<dbReference type="Pfam" id="PF05685">
    <property type="entry name" value="Uma2"/>
    <property type="match status" value="1"/>
</dbReference>
<dbReference type="RefSeq" id="WP_311557893.1">
    <property type="nucleotide sequence ID" value="NZ_JAVREJ010000013.1"/>
</dbReference>